<accession>A0A9X2H9I5</accession>
<comment type="caution">
    <text evidence="1">The sequence shown here is derived from an EMBL/GenBank/DDBJ whole genome shotgun (WGS) entry which is preliminary data.</text>
</comment>
<sequence>MSTGWLIVWSLVGAAQAQRAARSIADHDEVDRP</sequence>
<dbReference type="AlphaFoldDB" id="A0A9X2H9I5"/>
<dbReference type="EMBL" id="JAMZDY010000001">
    <property type="protein sequence ID" value="MCP2372544.1"/>
    <property type="molecule type" value="Genomic_DNA"/>
</dbReference>
<reference evidence="1" key="1">
    <citation type="submission" date="2022-06" db="EMBL/GenBank/DDBJ databases">
        <title>Sequencing the genomes of 1000 actinobacteria strains.</title>
        <authorList>
            <person name="Klenk H.-P."/>
        </authorList>
    </citation>
    <scope>NUCLEOTIDE SEQUENCE</scope>
    <source>
        <strain evidence="1">DSM 22016</strain>
    </source>
</reference>
<proteinExistence type="predicted"/>
<evidence type="ECO:0000313" key="2">
    <source>
        <dbReference type="Proteomes" id="UP001139722"/>
    </source>
</evidence>
<protein>
    <submittedName>
        <fullName evidence="1">Uncharacterized protein</fullName>
    </submittedName>
</protein>
<keyword evidence="2" id="KW-1185">Reference proteome</keyword>
<evidence type="ECO:0000313" key="1">
    <source>
        <dbReference type="EMBL" id="MCP2372544.1"/>
    </source>
</evidence>
<name>A0A9X2H9I5_9MICO</name>
<organism evidence="1 2">
    <name type="scientific">Agromyces terreus</name>
    <dbReference type="NCBI Taxonomy" id="424795"/>
    <lineage>
        <taxon>Bacteria</taxon>
        <taxon>Bacillati</taxon>
        <taxon>Actinomycetota</taxon>
        <taxon>Actinomycetes</taxon>
        <taxon>Micrococcales</taxon>
        <taxon>Microbacteriaceae</taxon>
        <taxon>Agromyces</taxon>
    </lineage>
</organism>
<gene>
    <name evidence="1" type="ORF">BJ978_003220</name>
</gene>
<dbReference type="Proteomes" id="UP001139722">
    <property type="component" value="Unassembled WGS sequence"/>
</dbReference>